<feature type="DNA-binding region" description="H-T-H motif" evidence="4">
    <location>
        <begin position="27"/>
        <end position="46"/>
    </location>
</feature>
<protein>
    <submittedName>
        <fullName evidence="6">TetR family transcriptional regulator</fullName>
    </submittedName>
</protein>
<accession>A0A7X4KHW2</accession>
<dbReference type="InterPro" id="IPR001647">
    <property type="entry name" value="HTH_TetR"/>
</dbReference>
<dbReference type="PANTHER" id="PTHR47506">
    <property type="entry name" value="TRANSCRIPTIONAL REGULATORY PROTEIN"/>
    <property type="match status" value="1"/>
</dbReference>
<evidence type="ECO:0000256" key="1">
    <source>
        <dbReference type="ARBA" id="ARBA00023015"/>
    </source>
</evidence>
<dbReference type="InterPro" id="IPR011075">
    <property type="entry name" value="TetR_C"/>
</dbReference>
<gene>
    <name evidence="6" type="ORF">GTP56_16905</name>
</gene>
<dbReference type="RefSeq" id="WP_161050931.1">
    <property type="nucleotide sequence ID" value="NZ_WWCR01000017.1"/>
</dbReference>
<evidence type="ECO:0000256" key="2">
    <source>
        <dbReference type="ARBA" id="ARBA00023125"/>
    </source>
</evidence>
<keyword evidence="3" id="KW-0804">Transcription</keyword>
<dbReference type="PANTHER" id="PTHR47506:SF6">
    <property type="entry name" value="HTH-TYPE TRANSCRIPTIONAL REPRESSOR NEMR"/>
    <property type="match status" value="1"/>
</dbReference>
<dbReference type="EMBL" id="WWCR01000017">
    <property type="protein sequence ID" value="MYM73870.1"/>
    <property type="molecule type" value="Genomic_DNA"/>
</dbReference>
<dbReference type="Proteomes" id="UP000469734">
    <property type="component" value="Unassembled WGS sequence"/>
</dbReference>
<dbReference type="GO" id="GO:0003677">
    <property type="term" value="F:DNA binding"/>
    <property type="evidence" value="ECO:0007669"/>
    <property type="project" value="UniProtKB-UniRule"/>
</dbReference>
<dbReference type="AlphaFoldDB" id="A0A7X4KHW2"/>
<dbReference type="Pfam" id="PF16925">
    <property type="entry name" value="TetR_C_13"/>
    <property type="match status" value="1"/>
</dbReference>
<evidence type="ECO:0000256" key="3">
    <source>
        <dbReference type="ARBA" id="ARBA00023163"/>
    </source>
</evidence>
<dbReference type="PROSITE" id="PS50977">
    <property type="entry name" value="HTH_TETR_2"/>
    <property type="match status" value="1"/>
</dbReference>
<dbReference type="InterPro" id="IPR036271">
    <property type="entry name" value="Tet_transcr_reg_TetR-rel_C_sf"/>
</dbReference>
<dbReference type="Gene3D" id="1.10.357.10">
    <property type="entry name" value="Tetracycline Repressor, domain 2"/>
    <property type="match status" value="1"/>
</dbReference>
<keyword evidence="1" id="KW-0805">Transcription regulation</keyword>
<proteinExistence type="predicted"/>
<evidence type="ECO:0000256" key="4">
    <source>
        <dbReference type="PROSITE-ProRule" id="PRU00335"/>
    </source>
</evidence>
<dbReference type="SUPFAM" id="SSF46689">
    <property type="entry name" value="Homeodomain-like"/>
    <property type="match status" value="1"/>
</dbReference>
<dbReference type="PRINTS" id="PR00455">
    <property type="entry name" value="HTHTETR"/>
</dbReference>
<reference evidence="6 7" key="1">
    <citation type="submission" date="2019-12" db="EMBL/GenBank/DDBJ databases">
        <title>Novel species isolated from a subtropical stream in China.</title>
        <authorList>
            <person name="Lu H."/>
        </authorList>
    </citation>
    <scope>NUCLEOTIDE SEQUENCE [LARGE SCALE GENOMIC DNA]</scope>
    <source>
        <strain evidence="6 7">FT134W</strain>
    </source>
</reference>
<dbReference type="Pfam" id="PF00440">
    <property type="entry name" value="TetR_N"/>
    <property type="match status" value="1"/>
</dbReference>
<name>A0A7X4KHW2_9BURK</name>
<dbReference type="SUPFAM" id="SSF48498">
    <property type="entry name" value="Tetracyclin repressor-like, C-terminal domain"/>
    <property type="match status" value="1"/>
</dbReference>
<dbReference type="InterPro" id="IPR009057">
    <property type="entry name" value="Homeodomain-like_sf"/>
</dbReference>
<keyword evidence="2 4" id="KW-0238">DNA-binding</keyword>
<evidence type="ECO:0000259" key="5">
    <source>
        <dbReference type="PROSITE" id="PS50977"/>
    </source>
</evidence>
<feature type="domain" description="HTH tetR-type" evidence="5">
    <location>
        <begin position="4"/>
        <end position="64"/>
    </location>
</feature>
<comment type="caution">
    <text evidence="6">The sequence shown here is derived from an EMBL/GenBank/DDBJ whole genome shotgun (WGS) entry which is preliminary data.</text>
</comment>
<organism evidence="6 7">
    <name type="scientific">Duganella margarita</name>
    <dbReference type="NCBI Taxonomy" id="2692170"/>
    <lineage>
        <taxon>Bacteria</taxon>
        <taxon>Pseudomonadati</taxon>
        <taxon>Pseudomonadota</taxon>
        <taxon>Betaproteobacteria</taxon>
        <taxon>Burkholderiales</taxon>
        <taxon>Oxalobacteraceae</taxon>
        <taxon>Telluria group</taxon>
        <taxon>Duganella</taxon>
    </lineage>
</organism>
<sequence>MAKANVKEQLLTTSVTLLHSKGFNATSVQDITDAAGVPKGSFYNHFTSKEALGMEVLQRYLAAVAAIAAVLHERSLAPTVRLQQYFDGMIAANAANDFHSGCLLGNFSTELSNQIPAMRGAMQQAFAAGADSLAAVIAEGQQDGSIGNQMPAADLAAFINDAWQGAVLRAKAEQSRIPLDRFVRLVMSNILH</sequence>
<evidence type="ECO:0000313" key="7">
    <source>
        <dbReference type="Proteomes" id="UP000469734"/>
    </source>
</evidence>
<evidence type="ECO:0000313" key="6">
    <source>
        <dbReference type="EMBL" id="MYM73870.1"/>
    </source>
</evidence>